<evidence type="ECO:0008006" key="5">
    <source>
        <dbReference type="Google" id="ProtNLM"/>
    </source>
</evidence>
<sequence>MKSRIIGLLVIVLSVGVLTGCTSSTSDKKSADSSTNSSKKVTKNSSSNTSSSSSSQEPVVDAEGNEKVASPEEIRGTWYGYNYDGTQIDTISIDQYSMQTSFSGQANTTYFYRNPNDASFQVQHEDWGRALDVNEPAHGLHFFNIRGWQQTAGDGQSYAGHTEDGQAVLVSASGAGYWTDAVYFKTEALAKQYKGQKFADLVYQ</sequence>
<keyword evidence="2" id="KW-0732">Signal</keyword>
<dbReference type="Proteomes" id="UP000325295">
    <property type="component" value="Chromosome"/>
</dbReference>
<feature type="compositionally biased region" description="Low complexity" evidence="1">
    <location>
        <begin position="32"/>
        <end position="55"/>
    </location>
</feature>
<name>A0A5P1X0E6_9LACO</name>
<gene>
    <name evidence="3" type="ORF">F0161_03150</name>
</gene>
<dbReference type="AlphaFoldDB" id="A0A5P1X0E6"/>
<dbReference type="PROSITE" id="PS51257">
    <property type="entry name" value="PROKAR_LIPOPROTEIN"/>
    <property type="match status" value="1"/>
</dbReference>
<protein>
    <recommendedName>
        <fullName evidence="5">Lipoprotein</fullName>
    </recommendedName>
</protein>
<dbReference type="RefSeq" id="WP_150203700.1">
    <property type="nucleotide sequence ID" value="NZ_CP043939.1"/>
</dbReference>
<evidence type="ECO:0000256" key="2">
    <source>
        <dbReference type="SAM" id="SignalP"/>
    </source>
</evidence>
<feature type="region of interest" description="Disordered" evidence="1">
    <location>
        <begin position="22"/>
        <end position="71"/>
    </location>
</feature>
<proteinExistence type="predicted"/>
<keyword evidence="4" id="KW-1185">Reference proteome</keyword>
<dbReference type="EMBL" id="CP043939">
    <property type="protein sequence ID" value="QER66973.1"/>
    <property type="molecule type" value="Genomic_DNA"/>
</dbReference>
<feature type="chain" id="PRO_5038372017" description="Lipoprotein" evidence="2">
    <location>
        <begin position="20"/>
        <end position="204"/>
    </location>
</feature>
<dbReference type="OrthoDB" id="2315357at2"/>
<accession>A0A5P1X0E6</accession>
<evidence type="ECO:0000256" key="1">
    <source>
        <dbReference type="SAM" id="MobiDB-lite"/>
    </source>
</evidence>
<evidence type="ECO:0000313" key="4">
    <source>
        <dbReference type="Proteomes" id="UP000325295"/>
    </source>
</evidence>
<evidence type="ECO:0000313" key="3">
    <source>
        <dbReference type="EMBL" id="QER66973.1"/>
    </source>
</evidence>
<feature type="signal peptide" evidence="2">
    <location>
        <begin position="1"/>
        <end position="19"/>
    </location>
</feature>
<organism evidence="3 4">
    <name type="scientific">Paucilactobacillus nenjiangensis</name>
    <dbReference type="NCBI Taxonomy" id="1296540"/>
    <lineage>
        <taxon>Bacteria</taxon>
        <taxon>Bacillati</taxon>
        <taxon>Bacillota</taxon>
        <taxon>Bacilli</taxon>
        <taxon>Lactobacillales</taxon>
        <taxon>Lactobacillaceae</taxon>
        <taxon>Paucilactobacillus</taxon>
    </lineage>
</organism>
<reference evidence="3 4" key="1">
    <citation type="submission" date="2019-09" db="EMBL/GenBank/DDBJ databases">
        <title>Complete Genome Sequence of Lactobacillus nenjiangensis SH-Y15, isolated from sauerkraut.</title>
        <authorList>
            <person name="Yang H."/>
        </authorList>
    </citation>
    <scope>NUCLEOTIDE SEQUENCE [LARGE SCALE GENOMIC DNA]</scope>
    <source>
        <strain evidence="3 4">SH-Y15</strain>
    </source>
</reference>
<dbReference type="KEGG" id="lnn:F0161_03150"/>